<evidence type="ECO:0000256" key="7">
    <source>
        <dbReference type="ARBA" id="ARBA00023242"/>
    </source>
</evidence>
<evidence type="ECO:0000256" key="1">
    <source>
        <dbReference type="ARBA" id="ARBA00004604"/>
    </source>
</evidence>
<feature type="binding site" evidence="8">
    <location>
        <position position="58"/>
    </location>
    <ligand>
        <name>S-adenosyl-L-methionine</name>
        <dbReference type="ChEBI" id="CHEBI:59789"/>
    </ligand>
</feature>
<keyword evidence="6 8" id="KW-0949">S-adenosyl-L-methionine</keyword>
<feature type="binding site" evidence="8">
    <location>
        <position position="92"/>
    </location>
    <ligand>
        <name>S-adenosyl-L-methionine</name>
        <dbReference type="ChEBI" id="CHEBI:59789"/>
    </ligand>
</feature>
<feature type="domain" description="DUF3381" evidence="12">
    <location>
        <begin position="234"/>
        <end position="390"/>
    </location>
</feature>
<gene>
    <name evidence="13" type="ORF">BT67DRAFT_439121</name>
</gene>
<dbReference type="PANTHER" id="PTHR10920">
    <property type="entry name" value="RIBOSOMAL RNA METHYLTRANSFERASE"/>
    <property type="match status" value="1"/>
</dbReference>
<dbReference type="InterPro" id="IPR012920">
    <property type="entry name" value="rRNA_MeTfrase_SPB1-like_C"/>
</dbReference>
<keyword evidence="2 8" id="KW-0690">Ribosome biogenesis</keyword>
<dbReference type="EMBL" id="MU853402">
    <property type="protein sequence ID" value="KAK4137902.1"/>
    <property type="molecule type" value="Genomic_DNA"/>
</dbReference>
<feature type="region of interest" description="Disordered" evidence="9">
    <location>
        <begin position="429"/>
        <end position="651"/>
    </location>
</feature>
<dbReference type="Proteomes" id="UP001304895">
    <property type="component" value="Unassembled WGS sequence"/>
</dbReference>
<dbReference type="SUPFAM" id="SSF53335">
    <property type="entry name" value="S-adenosyl-L-methionine-dependent methyltransferases"/>
    <property type="match status" value="1"/>
</dbReference>
<dbReference type="AlphaFoldDB" id="A0AAN6ZGU2"/>
<feature type="compositionally biased region" description="Basic and acidic residues" evidence="9">
    <location>
        <begin position="640"/>
        <end position="649"/>
    </location>
</feature>
<evidence type="ECO:0000256" key="4">
    <source>
        <dbReference type="ARBA" id="ARBA00022603"/>
    </source>
</evidence>
<dbReference type="Pfam" id="PF11861">
    <property type="entry name" value="DUF3381"/>
    <property type="match status" value="1"/>
</dbReference>
<keyword evidence="5 8" id="KW-0808">Transferase</keyword>
<feature type="compositionally biased region" description="Basic residues" evidence="9">
    <location>
        <begin position="617"/>
        <end position="627"/>
    </location>
</feature>
<dbReference type="InterPro" id="IPR015507">
    <property type="entry name" value="rRNA-MeTfrase_E"/>
</dbReference>
<dbReference type="GO" id="GO:0005730">
    <property type="term" value="C:nucleolus"/>
    <property type="evidence" value="ECO:0007669"/>
    <property type="project" value="UniProtKB-SubCell"/>
</dbReference>
<evidence type="ECO:0000259" key="10">
    <source>
        <dbReference type="Pfam" id="PF01728"/>
    </source>
</evidence>
<evidence type="ECO:0000256" key="2">
    <source>
        <dbReference type="ARBA" id="ARBA00022517"/>
    </source>
</evidence>
<evidence type="ECO:0000256" key="3">
    <source>
        <dbReference type="ARBA" id="ARBA00022552"/>
    </source>
</evidence>
<dbReference type="GO" id="GO:0000466">
    <property type="term" value="P:maturation of 5.8S rRNA from tricistronic rRNA transcript (SSU-rRNA, 5.8S rRNA, LSU-rRNA)"/>
    <property type="evidence" value="ECO:0007669"/>
    <property type="project" value="TreeGrafter"/>
</dbReference>
<feature type="compositionally biased region" description="Basic and acidic residues" evidence="9">
    <location>
        <begin position="436"/>
        <end position="448"/>
    </location>
</feature>
<sequence>MAIQKKHGKGRLDKWYKLAKEKGYRARAAFKLIQLNKKYGFLEKSKVVLDLCAAPGSWCQVCAETMPKDSLIIGVDLAPIKAIPRVISFQSDITTEKCRATIRSHLKTWKADCVLHDGAPNVGTAWVQDSFNQAELALHSLKLATEFLIEGGTFVTKVFRSKDYNSLLWVFNQLFTKVDATKPPSSRNVSAEIFVVCRGFKAPKRLDPRLLDPRTVFEDLADPTPNNEAKVYNPEIKKRKRDGYEEGDYTQHKEIAASEFIQTTDPIAILGQYNRLAFGQEKNGDVALAALDRLPETTDEIRICCDDLKVLGRKEFKLLLKWRMKVREIFGFPTKKSAKAALDEEVAEVEPMDEELQIQEDLQKLKDKESSKRKKERRKDNEKKTKDIVRMQMNMTAPMDIGQEQEGPRGHDSIFRLRSIEHSDALRRLTKGKMIKIPEADPKKDRDSGIGSSGETDDESDGDGDRLEQELDNMYDEYREKKAASDAKYRAKKARKEHGDDEWEGVSGDEKGSDDDDDLEGLQEDSSDESDSDDEECAAKSLIRDLDNTPQDANGLSKRARGFFSQDIFSSIPGLLDEPEEEEESEEEEVEQVQEVEVHSEEVSDDDIPTIQEQKDQRKKQKASSKKKKEDDEEEDWEETDKKKKDGRPNIDIITAEAMTLAHQLARGEKSAYDITDEGYNKYAFKDRDGLPDWFLDDESRHDKPHKPITKEAADAIKEKLRAYNARPIKKVAEARARKKFKQAQRLEKLKKKADVVVGDEGMSEKEKATSIAKMISAAGRKKPRAPVKVVKAQGANRGLSGRPKGVKGRYKMVDPRMRKEMRALKRIAKKK</sequence>
<feature type="region of interest" description="Disordered" evidence="9">
    <location>
        <begin position="350"/>
        <end position="388"/>
    </location>
</feature>
<comment type="subcellular location">
    <subcellularLocation>
        <location evidence="1 8">Nucleus</location>
        <location evidence="1 8">Nucleolus</location>
    </subcellularLocation>
</comment>
<keyword evidence="3 8" id="KW-0698">rRNA processing</keyword>
<feature type="compositionally biased region" description="Basic and acidic residues" evidence="9">
    <location>
        <begin position="361"/>
        <end position="370"/>
    </location>
</feature>
<dbReference type="InterPro" id="IPR002877">
    <property type="entry name" value="RNA_MeTrfase_FtsJ_dom"/>
</dbReference>
<evidence type="ECO:0000259" key="12">
    <source>
        <dbReference type="Pfam" id="PF11861"/>
    </source>
</evidence>
<feature type="active site" description="Proton acceptor" evidence="8">
    <location>
        <position position="157"/>
    </location>
</feature>
<keyword evidence="14" id="KW-1185">Reference proteome</keyword>
<proteinExistence type="inferred from homology"/>
<reference evidence="13" key="2">
    <citation type="submission" date="2023-05" db="EMBL/GenBank/DDBJ databases">
        <authorList>
            <consortium name="Lawrence Berkeley National Laboratory"/>
            <person name="Steindorff A."/>
            <person name="Hensen N."/>
            <person name="Bonometti L."/>
            <person name="Westerberg I."/>
            <person name="Brannstrom I.O."/>
            <person name="Guillou S."/>
            <person name="Cros-Aarteil S."/>
            <person name="Calhoun S."/>
            <person name="Haridas S."/>
            <person name="Kuo A."/>
            <person name="Mondo S."/>
            <person name="Pangilinan J."/>
            <person name="Riley R."/>
            <person name="Labutti K."/>
            <person name="Andreopoulos B."/>
            <person name="Lipzen A."/>
            <person name="Chen C."/>
            <person name="Yanf M."/>
            <person name="Daum C."/>
            <person name="Ng V."/>
            <person name="Clum A."/>
            <person name="Ohm R."/>
            <person name="Martin F."/>
            <person name="Silar P."/>
            <person name="Natvig D."/>
            <person name="Lalanne C."/>
            <person name="Gautier V."/>
            <person name="Ament-Velasquez S.L."/>
            <person name="Kruys A."/>
            <person name="Hutchinson M.I."/>
            <person name="Powell A.J."/>
            <person name="Barry K."/>
            <person name="Miller A.N."/>
            <person name="Grigoriev I.V."/>
            <person name="Debuchy R."/>
            <person name="Gladieux P."/>
            <person name="Thoren M.H."/>
            <person name="Johannesson H."/>
        </authorList>
    </citation>
    <scope>NUCLEOTIDE SEQUENCE</scope>
    <source>
        <strain evidence="13">CBS 123565</strain>
    </source>
</reference>
<accession>A0AAN6ZGU2</accession>
<comment type="similarity">
    <text evidence="8">Belongs to the class I-like SAM-binding methyltransferase superfamily. RNA methyltransferase RlmE family. SPB1 subfamily.</text>
</comment>
<dbReference type="Pfam" id="PF01728">
    <property type="entry name" value="FtsJ"/>
    <property type="match status" value="1"/>
</dbReference>
<feature type="compositionally biased region" description="Basic and acidic residues" evidence="9">
    <location>
        <begin position="476"/>
        <end position="489"/>
    </location>
</feature>
<dbReference type="GO" id="GO:0008650">
    <property type="term" value="F:rRNA (uridine-2'-O-)-methyltransferase activity"/>
    <property type="evidence" value="ECO:0007669"/>
    <property type="project" value="TreeGrafter"/>
</dbReference>
<comment type="caution">
    <text evidence="13">The sequence shown here is derived from an EMBL/GenBank/DDBJ whole genome shotgun (WGS) entry which is preliminary data.</text>
</comment>
<dbReference type="GO" id="GO:0000463">
    <property type="term" value="P:maturation of LSU-rRNA from tricistronic rRNA transcript (SSU-rRNA, 5.8S rRNA, LSU-rRNA)"/>
    <property type="evidence" value="ECO:0007669"/>
    <property type="project" value="TreeGrafter"/>
</dbReference>
<dbReference type="HAMAP" id="MF_03163">
    <property type="entry name" value="RNA_methyltr_E_SPB1"/>
    <property type="match status" value="1"/>
</dbReference>
<evidence type="ECO:0000256" key="6">
    <source>
        <dbReference type="ARBA" id="ARBA00022691"/>
    </source>
</evidence>
<feature type="binding site" evidence="8">
    <location>
        <position position="76"/>
    </location>
    <ligand>
        <name>S-adenosyl-L-methionine</name>
        <dbReference type="ChEBI" id="CHEBI:59789"/>
    </ligand>
</feature>
<dbReference type="InterPro" id="IPR029063">
    <property type="entry name" value="SAM-dependent_MTases_sf"/>
</dbReference>
<evidence type="ECO:0000256" key="8">
    <source>
        <dbReference type="HAMAP-Rule" id="MF_03163"/>
    </source>
</evidence>
<feature type="binding site" evidence="8">
    <location>
        <position position="56"/>
    </location>
    <ligand>
        <name>S-adenosyl-L-methionine</name>
        <dbReference type="ChEBI" id="CHEBI:59789"/>
    </ligand>
</feature>
<evidence type="ECO:0008006" key="15">
    <source>
        <dbReference type="Google" id="ProtNLM"/>
    </source>
</evidence>
<evidence type="ECO:0000313" key="14">
    <source>
        <dbReference type="Proteomes" id="UP001304895"/>
    </source>
</evidence>
<dbReference type="Gene3D" id="3.40.50.150">
    <property type="entry name" value="Vaccinia Virus protein VP39"/>
    <property type="match status" value="1"/>
</dbReference>
<dbReference type="FunFam" id="3.40.50.150:FF:000004">
    <property type="entry name" value="AdoMet-dependent rRNA methyltransferase SPB1"/>
    <property type="match status" value="1"/>
</dbReference>
<keyword evidence="4 8" id="KW-0489">Methyltransferase</keyword>
<feature type="domain" description="Ribosomal RNA methyltransferase FtsJ" evidence="10">
    <location>
        <begin position="24"/>
        <end position="200"/>
    </location>
</feature>
<dbReference type="GO" id="GO:0030687">
    <property type="term" value="C:preribosome, large subunit precursor"/>
    <property type="evidence" value="ECO:0007669"/>
    <property type="project" value="TreeGrafter"/>
</dbReference>
<feature type="compositionally biased region" description="Basic and acidic residues" evidence="9">
    <location>
        <begin position="378"/>
        <end position="388"/>
    </location>
</feature>
<organism evidence="13 14">
    <name type="scientific">Trichocladium antarcticum</name>
    <dbReference type="NCBI Taxonomy" id="1450529"/>
    <lineage>
        <taxon>Eukaryota</taxon>
        <taxon>Fungi</taxon>
        <taxon>Dikarya</taxon>
        <taxon>Ascomycota</taxon>
        <taxon>Pezizomycotina</taxon>
        <taxon>Sordariomycetes</taxon>
        <taxon>Sordariomycetidae</taxon>
        <taxon>Sordariales</taxon>
        <taxon>Chaetomiaceae</taxon>
        <taxon>Trichocladium</taxon>
    </lineage>
</organism>
<dbReference type="PANTHER" id="PTHR10920:SF13">
    <property type="entry name" value="PRE-RRNA 2'-O-RIBOSE RNA METHYLTRANSFERASE FTSJ3"/>
    <property type="match status" value="1"/>
</dbReference>
<protein>
    <recommendedName>
        <fullName evidence="15">AdoMet-dependent rRNA methyltransferase SPB1</fullName>
    </recommendedName>
</protein>
<dbReference type="InterPro" id="IPR024576">
    <property type="entry name" value="rRNA_MeTfrase_Spb1_DUF3381"/>
</dbReference>
<dbReference type="HAMAP" id="MF_01547">
    <property type="entry name" value="RNA_methyltr_E"/>
    <property type="match status" value="1"/>
</dbReference>
<name>A0AAN6ZGU2_9PEZI</name>
<feature type="binding site" evidence="8">
    <location>
        <position position="117"/>
    </location>
    <ligand>
        <name>S-adenosyl-L-methionine</name>
        <dbReference type="ChEBI" id="CHEBI:59789"/>
    </ligand>
</feature>
<feature type="domain" description="Ribosomal RNA methyltransferase SPB1-like C-terminal" evidence="11">
    <location>
        <begin position="616"/>
        <end position="830"/>
    </location>
</feature>
<dbReference type="InterPro" id="IPR028589">
    <property type="entry name" value="SPB1-like"/>
</dbReference>
<dbReference type="Pfam" id="PF07780">
    <property type="entry name" value="Spb1_C"/>
    <property type="match status" value="1"/>
</dbReference>
<dbReference type="GO" id="GO:0016435">
    <property type="term" value="F:rRNA (guanine) methyltransferase activity"/>
    <property type="evidence" value="ECO:0007669"/>
    <property type="project" value="TreeGrafter"/>
</dbReference>
<evidence type="ECO:0000259" key="11">
    <source>
        <dbReference type="Pfam" id="PF07780"/>
    </source>
</evidence>
<evidence type="ECO:0000313" key="13">
    <source>
        <dbReference type="EMBL" id="KAK4137902.1"/>
    </source>
</evidence>
<evidence type="ECO:0000256" key="5">
    <source>
        <dbReference type="ARBA" id="ARBA00022679"/>
    </source>
</evidence>
<feature type="compositionally biased region" description="Acidic residues" evidence="9">
    <location>
        <begin position="577"/>
        <end position="594"/>
    </location>
</feature>
<reference evidence="13" key="1">
    <citation type="journal article" date="2023" name="Mol. Phylogenet. Evol.">
        <title>Genome-scale phylogeny and comparative genomics of the fungal order Sordariales.</title>
        <authorList>
            <person name="Hensen N."/>
            <person name="Bonometti L."/>
            <person name="Westerberg I."/>
            <person name="Brannstrom I.O."/>
            <person name="Guillou S."/>
            <person name="Cros-Aarteil S."/>
            <person name="Calhoun S."/>
            <person name="Haridas S."/>
            <person name="Kuo A."/>
            <person name="Mondo S."/>
            <person name="Pangilinan J."/>
            <person name="Riley R."/>
            <person name="LaButti K."/>
            <person name="Andreopoulos B."/>
            <person name="Lipzen A."/>
            <person name="Chen C."/>
            <person name="Yan M."/>
            <person name="Daum C."/>
            <person name="Ng V."/>
            <person name="Clum A."/>
            <person name="Steindorff A."/>
            <person name="Ohm R.A."/>
            <person name="Martin F."/>
            <person name="Silar P."/>
            <person name="Natvig D.O."/>
            <person name="Lalanne C."/>
            <person name="Gautier V."/>
            <person name="Ament-Velasquez S.L."/>
            <person name="Kruys A."/>
            <person name="Hutchinson M.I."/>
            <person name="Powell A.J."/>
            <person name="Barry K."/>
            <person name="Miller A.N."/>
            <person name="Grigoriev I.V."/>
            <person name="Debuchy R."/>
            <person name="Gladieux P."/>
            <person name="Hiltunen Thoren M."/>
            <person name="Johannesson H."/>
        </authorList>
    </citation>
    <scope>NUCLEOTIDE SEQUENCE</scope>
    <source>
        <strain evidence="13">CBS 123565</strain>
    </source>
</reference>
<feature type="compositionally biased region" description="Acidic residues" evidence="9">
    <location>
        <begin position="512"/>
        <end position="536"/>
    </location>
</feature>
<evidence type="ECO:0000256" key="9">
    <source>
        <dbReference type="SAM" id="MobiDB-lite"/>
    </source>
</evidence>
<keyword evidence="7 8" id="KW-0539">Nucleus</keyword>
<dbReference type="InterPro" id="IPR050082">
    <property type="entry name" value="RNA_methyltr_RlmE"/>
</dbReference>
<feature type="region of interest" description="Disordered" evidence="9">
    <location>
        <begin position="777"/>
        <end position="819"/>
    </location>
</feature>